<dbReference type="NCBIfam" id="TIGR01613">
    <property type="entry name" value="primase_Cterm"/>
    <property type="match status" value="1"/>
</dbReference>
<dbReference type="GO" id="GO:0005524">
    <property type="term" value="F:ATP binding"/>
    <property type="evidence" value="ECO:0007669"/>
    <property type="project" value="UniProtKB-KW"/>
</dbReference>
<keyword evidence="3" id="KW-0067">ATP-binding</keyword>
<evidence type="ECO:0000313" key="8">
    <source>
        <dbReference type="Proteomes" id="UP000324176"/>
    </source>
</evidence>
<evidence type="ECO:0000259" key="4">
    <source>
        <dbReference type="PROSITE" id="PS51206"/>
    </source>
</evidence>
<proteinExistence type="predicted"/>
<dbReference type="KEGG" id="nco:AAW31_06590"/>
<evidence type="ECO:0000313" key="5">
    <source>
        <dbReference type="EMBL" id="AKH37560.1"/>
    </source>
</evidence>
<dbReference type="CDD" id="cd01029">
    <property type="entry name" value="TOPRIM_primases"/>
    <property type="match status" value="1"/>
</dbReference>
<dbReference type="InterPro" id="IPR027417">
    <property type="entry name" value="P-loop_NTPase"/>
</dbReference>
<dbReference type="InterPro" id="IPR045455">
    <property type="entry name" value="NrS-1_pol-like_helicase"/>
</dbReference>
<keyword evidence="1" id="KW-0547">Nucleotide-binding</keyword>
<dbReference type="EMBL" id="VNHT01000072">
    <property type="protein sequence ID" value="TYP78479.1"/>
    <property type="molecule type" value="Genomic_DNA"/>
</dbReference>
<dbReference type="EMBL" id="CP011451">
    <property type="protein sequence ID" value="AKH37560.1"/>
    <property type="molecule type" value="Genomic_DNA"/>
</dbReference>
<dbReference type="GO" id="GO:0016787">
    <property type="term" value="F:hydrolase activity"/>
    <property type="evidence" value="ECO:0007669"/>
    <property type="project" value="UniProtKB-KW"/>
</dbReference>
<dbReference type="GO" id="GO:0004386">
    <property type="term" value="F:helicase activity"/>
    <property type="evidence" value="ECO:0007669"/>
    <property type="project" value="UniProtKB-KW"/>
</dbReference>
<evidence type="ECO:0000256" key="2">
    <source>
        <dbReference type="ARBA" id="ARBA00022801"/>
    </source>
</evidence>
<dbReference type="OrthoDB" id="5959484at2"/>
<reference evidence="5 7" key="2">
    <citation type="journal article" date="2016" name="Genome Announc.">
        <title>Genome Sequence of Nitrosomonas communis Strain Nm2, a Mesophilic Ammonia-Oxidizing Bacterium Isolated from Mediterranean Soil.</title>
        <authorList>
            <person name="Kozlowski J.A."/>
            <person name="Kits K.D."/>
            <person name="Stein L.Y."/>
        </authorList>
    </citation>
    <scope>NUCLEOTIDE SEQUENCE [LARGE SCALE GENOMIC DNA]</scope>
    <source>
        <strain evidence="5 7">Nm2</strain>
    </source>
</reference>
<evidence type="ECO:0000256" key="1">
    <source>
        <dbReference type="ARBA" id="ARBA00022741"/>
    </source>
</evidence>
<dbReference type="Proteomes" id="UP000324176">
    <property type="component" value="Unassembled WGS sequence"/>
</dbReference>
<dbReference type="NCBIfam" id="NF005477">
    <property type="entry name" value="PRK07078.1"/>
    <property type="match status" value="1"/>
</dbReference>
<name>A0A0F7KB16_9PROT</name>
<dbReference type="Pfam" id="PF08706">
    <property type="entry name" value="D5_N"/>
    <property type="match status" value="1"/>
</dbReference>
<evidence type="ECO:0000313" key="6">
    <source>
        <dbReference type="EMBL" id="TYP78479.1"/>
    </source>
</evidence>
<dbReference type="SUPFAM" id="SSF52540">
    <property type="entry name" value="P-loop containing nucleoside triphosphate hydrolases"/>
    <property type="match status" value="1"/>
</dbReference>
<dbReference type="InterPro" id="IPR051620">
    <property type="entry name" value="ORF904-like_C"/>
</dbReference>
<dbReference type="InterPro" id="IPR006500">
    <property type="entry name" value="Helicase_put_C_phage/plasmid"/>
</dbReference>
<dbReference type="Pfam" id="PF19263">
    <property type="entry name" value="DUF5906"/>
    <property type="match status" value="1"/>
</dbReference>
<gene>
    <name evidence="5" type="ORF">AAW31_06590</name>
    <name evidence="6" type="ORF">BCL69_107211</name>
</gene>
<dbReference type="Gene3D" id="3.40.1360.10">
    <property type="match status" value="1"/>
</dbReference>
<dbReference type="RefSeq" id="WP_046849641.1">
    <property type="nucleotide sequence ID" value="NZ_CP011451.1"/>
</dbReference>
<dbReference type="InterPro" id="IPR014015">
    <property type="entry name" value="Helicase_SF3_DNA-vir"/>
</dbReference>
<reference evidence="6 8" key="3">
    <citation type="submission" date="2019-07" db="EMBL/GenBank/DDBJ databases">
        <title>Active sludge and wastewater microbial communities from Klosterneuburg, Austria.</title>
        <authorList>
            <person name="Wagner M."/>
        </authorList>
    </citation>
    <scope>NUCLEOTIDE SEQUENCE [LARGE SCALE GENOMIC DNA]</scope>
    <source>
        <strain evidence="6 8">Nm2</strain>
    </source>
</reference>
<keyword evidence="7" id="KW-1185">Reference proteome</keyword>
<keyword evidence="6" id="KW-0347">Helicase</keyword>
<sequence>MLDFNNEPPLTSFLSGDFDQQRATIRAELLTHLEAVLFTLYPAGKKRRDKFLIGDILGSPGDSLEVVLEGSKAGLWTDRANNSGGDIFALIGGYYGINLHTDFPRVLAQGADLLGRSHLAPVPRPMKEPPLDDLGPATAKWDYLDASGKLITVVYRYDPPGRKKEFRPWDARRRKNAPPEPRPLYNQPGIAKAEQVILVEGEKCAQALINLGIVATTAMHGANAPVDKTDWSPLAGKTVLIWPDRDIAGWNYAEAAAKAVLAAGAISCDILMPPDTKPEGWDAADALAERQAERSDEDPSPFDVPGFILAGQRMPVMRDLEAPMLEESSDDLTEGVSWSTEDGLATAFTHRYSEDWRYCAQWSKWLVWTGQRWNEDRVLFVNHLARGICRSASRKADSPRLKAKLASASTIAAVERIVRAEPKHATTADEWDADLWLLNTPGGVIDLRTGALHAHQRAHRMTKITTATIQGGCPQWLAFLEQITDGDSQLQAYLQRVAGYCLTGSTQEHGLFFLYGTGSNGKSVFVNTLFTLLGDYAANAPMETFMETRTERHPTDLAGLRGARLVTATETEQGRRWNEAKIKEITGGDRVTARFMRQDYFTYSPQFKLMISGNHKPAIKNVDEAMKRRLHLIPFTVTIPAERRDRELASKLLKERDGILAWALAGCLTWQREGLQPPESVQRATAEYFEAEDAMGRWMDERCLLHANAKSLTIELFNDWKQWADNCGEFIGSQRRFSDQLLSKGLQKWRNNFGVRGFQGIGLKETPQQRYPYAND</sequence>
<accession>A0A0F7KB16</accession>
<organism evidence="5 7">
    <name type="scientific">Nitrosomonas communis</name>
    <dbReference type="NCBI Taxonomy" id="44574"/>
    <lineage>
        <taxon>Bacteria</taxon>
        <taxon>Pseudomonadati</taxon>
        <taxon>Pseudomonadota</taxon>
        <taxon>Betaproteobacteria</taxon>
        <taxon>Nitrosomonadales</taxon>
        <taxon>Nitrosomonadaceae</taxon>
        <taxon>Nitrosomonas</taxon>
    </lineage>
</organism>
<dbReference type="Proteomes" id="UP000034156">
    <property type="component" value="Chromosome"/>
</dbReference>
<dbReference type="Gene3D" id="3.40.50.300">
    <property type="entry name" value="P-loop containing nucleotide triphosphate hydrolases"/>
    <property type="match status" value="1"/>
</dbReference>
<feature type="domain" description="SF3 helicase" evidence="4">
    <location>
        <begin position="489"/>
        <end position="648"/>
    </location>
</feature>
<dbReference type="SMART" id="SM00885">
    <property type="entry name" value="D5_N"/>
    <property type="match status" value="1"/>
</dbReference>
<evidence type="ECO:0000313" key="7">
    <source>
        <dbReference type="Proteomes" id="UP000034156"/>
    </source>
</evidence>
<dbReference type="PANTHER" id="PTHR35372">
    <property type="entry name" value="ATP BINDING PROTEIN-RELATED"/>
    <property type="match status" value="1"/>
</dbReference>
<dbReference type="InterPro" id="IPR034154">
    <property type="entry name" value="TOPRIM_DnaG/twinkle"/>
</dbReference>
<dbReference type="PANTHER" id="PTHR35372:SF2">
    <property type="entry name" value="SF3 HELICASE DOMAIN-CONTAINING PROTEIN"/>
    <property type="match status" value="1"/>
</dbReference>
<protein>
    <submittedName>
        <fullName evidence="6">Putative DNA primase/helicase</fullName>
    </submittedName>
</protein>
<dbReference type="PATRIC" id="fig|44574.3.peg.1578"/>
<dbReference type="AlphaFoldDB" id="A0A0F7KB16"/>
<evidence type="ECO:0000256" key="3">
    <source>
        <dbReference type="ARBA" id="ARBA00022840"/>
    </source>
</evidence>
<reference evidence="7" key="1">
    <citation type="submission" date="2015-05" db="EMBL/GenBank/DDBJ databases">
        <title>Draft genome of Nitrosomonas communis strain Nm2.</title>
        <authorList>
            <person name="Kozlowski J.A."/>
            <person name="Kits K.D."/>
            <person name="Stein L.Y."/>
        </authorList>
    </citation>
    <scope>NUCLEOTIDE SEQUENCE [LARGE SCALE GENOMIC DNA]</scope>
    <source>
        <strain evidence="7">Nm2</strain>
    </source>
</reference>
<dbReference type="PROSITE" id="PS51206">
    <property type="entry name" value="SF3_HELICASE_1"/>
    <property type="match status" value="1"/>
</dbReference>
<dbReference type="InterPro" id="IPR014818">
    <property type="entry name" value="Phage/plasmid_primase_P4_C"/>
</dbReference>
<dbReference type="SUPFAM" id="SSF56731">
    <property type="entry name" value="DNA primase core"/>
    <property type="match status" value="1"/>
</dbReference>
<keyword evidence="2" id="KW-0378">Hydrolase</keyword>